<keyword evidence="4" id="KW-0808">Transferase</keyword>
<evidence type="ECO:0000256" key="3">
    <source>
        <dbReference type="ARBA" id="ARBA00022553"/>
    </source>
</evidence>
<dbReference type="Pfam" id="PF08376">
    <property type="entry name" value="NIT"/>
    <property type="match status" value="1"/>
</dbReference>
<evidence type="ECO:0000256" key="4">
    <source>
        <dbReference type="ARBA" id="ARBA00022679"/>
    </source>
</evidence>
<feature type="compositionally biased region" description="Low complexity" evidence="6">
    <location>
        <begin position="837"/>
        <end position="853"/>
    </location>
</feature>
<evidence type="ECO:0000259" key="8">
    <source>
        <dbReference type="PROSITE" id="PS50906"/>
    </source>
</evidence>
<dbReference type="InterPro" id="IPR013587">
    <property type="entry name" value="Nitrate/nitrite_sensing"/>
</dbReference>
<dbReference type="PROSITE" id="PS50906">
    <property type="entry name" value="NIT"/>
    <property type="match status" value="1"/>
</dbReference>
<keyword evidence="3" id="KW-0597">Phosphoprotein</keyword>
<keyword evidence="5" id="KW-0418">Kinase</keyword>
<dbReference type="PANTHER" id="PTHR45436">
    <property type="entry name" value="SENSOR HISTIDINE KINASE YKOH"/>
    <property type="match status" value="1"/>
</dbReference>
<protein>
    <recommendedName>
        <fullName evidence="2">histidine kinase</fullName>
        <ecNumber evidence="2">2.7.13.3</ecNumber>
    </recommendedName>
</protein>
<feature type="compositionally biased region" description="Basic and acidic residues" evidence="6">
    <location>
        <begin position="919"/>
        <end position="941"/>
    </location>
</feature>
<feature type="region of interest" description="Disordered" evidence="6">
    <location>
        <begin position="640"/>
        <end position="668"/>
    </location>
</feature>
<gene>
    <name evidence="9" type="ORF">FRZ00_28185</name>
</gene>
<dbReference type="InterPro" id="IPR010910">
    <property type="entry name" value="Nitrate/nitrite_sensing_bac"/>
</dbReference>
<evidence type="ECO:0000256" key="5">
    <source>
        <dbReference type="ARBA" id="ARBA00022777"/>
    </source>
</evidence>
<dbReference type="InterPro" id="IPR050428">
    <property type="entry name" value="TCS_sensor_his_kinase"/>
</dbReference>
<dbReference type="SMART" id="SM00387">
    <property type="entry name" value="HATPase_c"/>
    <property type="match status" value="1"/>
</dbReference>
<keyword evidence="7" id="KW-1133">Transmembrane helix</keyword>
<proteinExistence type="predicted"/>
<evidence type="ECO:0000256" key="7">
    <source>
        <dbReference type="SAM" id="Phobius"/>
    </source>
</evidence>
<evidence type="ECO:0000256" key="6">
    <source>
        <dbReference type="SAM" id="MobiDB-lite"/>
    </source>
</evidence>
<dbReference type="GO" id="GO:0005886">
    <property type="term" value="C:plasma membrane"/>
    <property type="evidence" value="ECO:0007669"/>
    <property type="project" value="TreeGrafter"/>
</dbReference>
<feature type="compositionally biased region" description="Basic and acidic residues" evidence="6">
    <location>
        <begin position="700"/>
        <end position="718"/>
    </location>
</feature>
<evidence type="ECO:0000256" key="1">
    <source>
        <dbReference type="ARBA" id="ARBA00000085"/>
    </source>
</evidence>
<dbReference type="SUPFAM" id="SSF55874">
    <property type="entry name" value="ATPase domain of HSP90 chaperone/DNA topoisomerase II/histidine kinase"/>
    <property type="match status" value="1"/>
</dbReference>
<dbReference type="EMBL" id="VOKX01000110">
    <property type="protein sequence ID" value="KAB7835005.1"/>
    <property type="molecule type" value="Genomic_DNA"/>
</dbReference>
<feature type="compositionally biased region" description="Basic and acidic residues" evidence="6">
    <location>
        <begin position="790"/>
        <end position="830"/>
    </location>
</feature>
<dbReference type="InterPro" id="IPR003594">
    <property type="entry name" value="HATPase_dom"/>
</dbReference>
<dbReference type="EC" id="2.7.13.3" evidence="2"/>
<evidence type="ECO:0000313" key="9">
    <source>
        <dbReference type="EMBL" id="KAB7835005.1"/>
    </source>
</evidence>
<dbReference type="InterPro" id="IPR036890">
    <property type="entry name" value="HATPase_C_sf"/>
</dbReference>
<keyword evidence="7" id="KW-0472">Membrane</keyword>
<dbReference type="Proteomes" id="UP000327000">
    <property type="component" value="Unassembled WGS sequence"/>
</dbReference>
<dbReference type="RefSeq" id="WP_152265467.1">
    <property type="nucleotide sequence ID" value="NZ_VOKX01000110.1"/>
</dbReference>
<sequence length="941" mass="102582">MRFRGKSIRRKIVALLLVPLVSLTVLWVFATVITGMEADRLLSAAEVTRGIGHPTEAVVDALQKERRQALVVLAGPRSRSAGAARARTAALTELRARQRATDRAAAALRSGASGDVREDMSPTAADWFRTMERRLAGLGALRARVAGDTVTRDAAFLAYNEVIDPHLDFLSLLGSVQDAGLEQQRRALVGLTYARESLSREDALLAAALTARTISARELRLLADRMAERRILYATNLPVLPARDQKTYDDYWRGTSPRTLKGTEEAVVSAGPAKALRALDTKRWQATAGTVLDDLARLGHDAQERHEDRLEPVATWVLTKAAVAGVLGLAALVCSVVVSWRVGRGLVRDLRQLRREAHEVSGVRLPAVLRRLAAGEQVDVETEAPRLEYPPDELGQVGRALNSLQRAAVEAAVKQAEMRRGVSDVFVNIARRSQVLLHRQLALLDTMERRTEDADELADLFRLDHLTTRMRRHAEGLVILSGATPSRQWRKPVQLMDVVRAAVSEVEAYERIELRRLPPLAVQGPAVADLTHLLAELLENATVFSPPHTAVQVVGERVPNGFTLEIHDRGLGMSPDALLEANLGLAEAPEFDLSDTDRLGLFVVSRLARRQGVRVSLQPSPYGGTTAVVLIPAALFDEAPPKDAAPGARARKAARKDGPVELEPPLSPLEKLDVRDAVPVDADPLGADLLGTDAPLAPRGPRDARRPLDARTPREPWKSRVPLDAPVHDRPADQPPARRPAAPAPAFGSRGPDRRPGSGTHGTPDGRGTAGRESPGGLPRRPRPPVLVSDHGRPVADRTDRAERADATDRRDRADRADPADRADRSDRSGRPGPSGPSGIPDRQDLPDLPDLPDLLDEPTPPTGLPRRVRQAGLAPLVRENLARESRRTAAEPADHETARDPEEVRARMTSLQRGWQRGRADAPHPTEHDSTRTTNERDGR</sequence>
<feature type="transmembrane region" description="Helical" evidence="7">
    <location>
        <begin position="12"/>
        <end position="33"/>
    </location>
</feature>
<dbReference type="PANTHER" id="PTHR45436:SF5">
    <property type="entry name" value="SENSOR HISTIDINE KINASE TRCS"/>
    <property type="match status" value="1"/>
</dbReference>
<dbReference type="OrthoDB" id="4652229at2"/>
<keyword evidence="7" id="KW-0812">Transmembrane</keyword>
<comment type="catalytic activity">
    <reaction evidence="1">
        <text>ATP + protein L-histidine = ADP + protein N-phospho-L-histidine.</text>
        <dbReference type="EC" id="2.7.13.3"/>
    </reaction>
</comment>
<dbReference type="Gene3D" id="3.30.565.10">
    <property type="entry name" value="Histidine kinase-like ATPase, C-terminal domain"/>
    <property type="match status" value="1"/>
</dbReference>
<name>A0A5N5W0H8_STRMB</name>
<evidence type="ECO:0000313" key="10">
    <source>
        <dbReference type="Proteomes" id="UP000327000"/>
    </source>
</evidence>
<dbReference type="Pfam" id="PF02518">
    <property type="entry name" value="HATPase_c"/>
    <property type="match status" value="1"/>
</dbReference>
<keyword evidence="10" id="KW-1185">Reference proteome</keyword>
<comment type="caution">
    <text evidence="9">The sequence shown here is derived from an EMBL/GenBank/DDBJ whole genome shotgun (WGS) entry which is preliminary data.</text>
</comment>
<evidence type="ECO:0000256" key="2">
    <source>
        <dbReference type="ARBA" id="ARBA00012438"/>
    </source>
</evidence>
<feature type="compositionally biased region" description="Low complexity" evidence="6">
    <location>
        <begin position="739"/>
        <end position="750"/>
    </location>
</feature>
<organism evidence="9 10">
    <name type="scientific">Streptomyces mobaraensis</name>
    <name type="common">Streptoverticillium mobaraense</name>
    <dbReference type="NCBI Taxonomy" id="35621"/>
    <lineage>
        <taxon>Bacteria</taxon>
        <taxon>Bacillati</taxon>
        <taxon>Actinomycetota</taxon>
        <taxon>Actinomycetes</taxon>
        <taxon>Kitasatosporales</taxon>
        <taxon>Streptomycetaceae</taxon>
        <taxon>Streptomyces</taxon>
    </lineage>
</organism>
<feature type="compositionally biased region" description="Basic and acidic residues" evidence="6">
    <location>
        <begin position="881"/>
        <end position="907"/>
    </location>
</feature>
<reference evidence="9 10" key="1">
    <citation type="journal article" date="2019" name="Microb. Cell Fact.">
        <title>Exploring novel herbicidin analogues by transcriptional regulator overexpression and MS/MS molecular networking.</title>
        <authorList>
            <person name="Shi Y."/>
            <person name="Gu R."/>
            <person name="Li Y."/>
            <person name="Wang X."/>
            <person name="Ren W."/>
            <person name="Li X."/>
            <person name="Wang L."/>
            <person name="Xie Y."/>
            <person name="Hong B."/>
        </authorList>
    </citation>
    <scope>NUCLEOTIDE SEQUENCE [LARGE SCALE GENOMIC DNA]</scope>
    <source>
        <strain evidence="9 10">US-43</strain>
    </source>
</reference>
<accession>A0A5N5W0H8</accession>
<dbReference type="FunFam" id="3.30.565.10:FF:000038">
    <property type="entry name" value="Sensor-like histidine kinase"/>
    <property type="match status" value="1"/>
</dbReference>
<dbReference type="GO" id="GO:0000160">
    <property type="term" value="P:phosphorelay signal transduction system"/>
    <property type="evidence" value="ECO:0007669"/>
    <property type="project" value="TreeGrafter"/>
</dbReference>
<feature type="region of interest" description="Disordered" evidence="6">
    <location>
        <begin position="685"/>
        <end position="941"/>
    </location>
</feature>
<dbReference type="Gene3D" id="6.10.340.10">
    <property type="match status" value="1"/>
</dbReference>
<dbReference type="AlphaFoldDB" id="A0A5N5W0H8"/>
<dbReference type="GO" id="GO:0004673">
    <property type="term" value="F:protein histidine kinase activity"/>
    <property type="evidence" value="ECO:0007669"/>
    <property type="project" value="UniProtKB-EC"/>
</dbReference>
<feature type="domain" description="NIT" evidence="8">
    <location>
        <begin position="53"/>
        <end position="313"/>
    </location>
</feature>